<protein>
    <recommendedName>
        <fullName evidence="4">DUF4005 domain-containing protein</fullName>
    </recommendedName>
</protein>
<accession>A0ABY8TK24</accession>
<evidence type="ECO:0000256" key="1">
    <source>
        <dbReference type="SAM" id="MobiDB-lite"/>
    </source>
</evidence>
<feature type="region of interest" description="Disordered" evidence="1">
    <location>
        <begin position="263"/>
        <end position="288"/>
    </location>
</feature>
<feature type="compositionally biased region" description="Low complexity" evidence="1">
    <location>
        <begin position="13"/>
        <end position="34"/>
    </location>
</feature>
<evidence type="ECO:0000313" key="3">
    <source>
        <dbReference type="Proteomes" id="UP001244341"/>
    </source>
</evidence>
<feature type="region of interest" description="Disordered" evidence="1">
    <location>
        <begin position="74"/>
        <end position="105"/>
    </location>
</feature>
<gene>
    <name evidence="2" type="ORF">OEZ85_008865</name>
</gene>
<dbReference type="EMBL" id="CP126208">
    <property type="protein sequence ID" value="WIA09464.1"/>
    <property type="molecule type" value="Genomic_DNA"/>
</dbReference>
<evidence type="ECO:0000313" key="2">
    <source>
        <dbReference type="EMBL" id="WIA09464.1"/>
    </source>
</evidence>
<feature type="region of interest" description="Disordered" evidence="1">
    <location>
        <begin position="1"/>
        <end position="39"/>
    </location>
</feature>
<feature type="region of interest" description="Disordered" evidence="1">
    <location>
        <begin position="179"/>
        <end position="201"/>
    </location>
</feature>
<name>A0ABY8TK24_TETOB</name>
<dbReference type="Proteomes" id="UP001244341">
    <property type="component" value="Chromosome 1b"/>
</dbReference>
<proteinExistence type="predicted"/>
<reference evidence="2 3" key="1">
    <citation type="submission" date="2023-05" db="EMBL/GenBank/DDBJ databases">
        <title>A 100% complete, gapless, phased diploid assembly of the Scenedesmus obliquus UTEX 3031 genome.</title>
        <authorList>
            <person name="Biondi T.C."/>
            <person name="Hanschen E.R."/>
            <person name="Kwon T."/>
            <person name="Eng W."/>
            <person name="Kruse C.P.S."/>
            <person name="Koehler S.I."/>
            <person name="Kunde Y."/>
            <person name="Gleasner C.D."/>
            <person name="You Mak K.T."/>
            <person name="Polle J."/>
            <person name="Hovde B.T."/>
            <person name="Starkenburg S.R."/>
        </authorList>
    </citation>
    <scope>NUCLEOTIDE SEQUENCE [LARGE SCALE GENOMIC DNA]</scope>
    <source>
        <strain evidence="2 3">DOE0152z</strain>
    </source>
</reference>
<sequence>MGGDSAPEGVQLSSHSCSYSSGSYSARPGAAAAGQRVPGSGQTFVSAAATIPCTPPQLASFVDEQHYYYQRASFDTPQSRAQRRSSLGAYNAAAQGSRSMPGAAASSRRASFDISGSFSGSSRPAVAAGASWERAGGKAAAANATAAAAAAAAAAAHQALRASPGVCNGAQATHAAAATAGGNCSGSGGGRRQAEPRSPAAAAAAAAAAARQADAAKCSSSDANKCSAAGQAAAPAGGSSSQQLARAAAPKWAVGSFWHPLAPLTKAGKKNSSKGTGVFLPGGTEHLS</sequence>
<evidence type="ECO:0008006" key="4">
    <source>
        <dbReference type="Google" id="ProtNLM"/>
    </source>
</evidence>
<keyword evidence="3" id="KW-1185">Reference proteome</keyword>
<organism evidence="2 3">
    <name type="scientific">Tetradesmus obliquus</name>
    <name type="common">Green alga</name>
    <name type="synonym">Acutodesmus obliquus</name>
    <dbReference type="NCBI Taxonomy" id="3088"/>
    <lineage>
        <taxon>Eukaryota</taxon>
        <taxon>Viridiplantae</taxon>
        <taxon>Chlorophyta</taxon>
        <taxon>core chlorophytes</taxon>
        <taxon>Chlorophyceae</taxon>
        <taxon>CS clade</taxon>
        <taxon>Sphaeropleales</taxon>
        <taxon>Scenedesmaceae</taxon>
        <taxon>Tetradesmus</taxon>
    </lineage>
</organism>